<dbReference type="PANTHER" id="PTHR11733:SF167">
    <property type="entry name" value="FI17812P1-RELATED"/>
    <property type="match status" value="1"/>
</dbReference>
<dbReference type="AlphaFoldDB" id="A0AAJ0PCC8"/>
<dbReference type="GO" id="GO:0016485">
    <property type="term" value="P:protein processing"/>
    <property type="evidence" value="ECO:0007669"/>
    <property type="project" value="TreeGrafter"/>
</dbReference>
<dbReference type="InterPro" id="IPR000718">
    <property type="entry name" value="Peptidase_M13"/>
</dbReference>
<dbReference type="InterPro" id="IPR024079">
    <property type="entry name" value="MetalloPept_cat_dom_sf"/>
</dbReference>
<evidence type="ECO:0000256" key="7">
    <source>
        <dbReference type="ARBA" id="ARBA00023049"/>
    </source>
</evidence>
<comment type="similarity">
    <text evidence="2">Belongs to the peptidase M13 family.</text>
</comment>
<feature type="domain" description="Peptidase M13 N-terminal" evidence="9">
    <location>
        <begin position="8"/>
        <end position="382"/>
    </location>
</feature>
<evidence type="ECO:0000313" key="10">
    <source>
        <dbReference type="EMBL" id="KRK92169.1"/>
    </source>
</evidence>
<comment type="caution">
    <text evidence="10">The sequence shown here is derived from an EMBL/GenBank/DDBJ whole genome shotgun (WGS) entry which is preliminary data.</text>
</comment>
<dbReference type="InterPro" id="IPR018497">
    <property type="entry name" value="Peptidase_M13_C"/>
</dbReference>
<dbReference type="EMBL" id="AZDL01000032">
    <property type="protein sequence ID" value="KRK92169.1"/>
    <property type="molecule type" value="Genomic_DNA"/>
</dbReference>
<dbReference type="SUPFAM" id="SSF55486">
    <property type="entry name" value="Metalloproteases ('zincins'), catalytic domain"/>
    <property type="match status" value="1"/>
</dbReference>
<dbReference type="GO" id="GO:0004222">
    <property type="term" value="F:metalloendopeptidase activity"/>
    <property type="evidence" value="ECO:0007669"/>
    <property type="project" value="InterPro"/>
</dbReference>
<evidence type="ECO:0000313" key="11">
    <source>
        <dbReference type="Proteomes" id="UP000050828"/>
    </source>
</evidence>
<comment type="cofactor">
    <cofactor evidence="1">
        <name>Zn(2+)</name>
        <dbReference type="ChEBI" id="CHEBI:29105"/>
    </cofactor>
</comment>
<accession>A0AAJ0PCC8</accession>
<evidence type="ECO:0000256" key="1">
    <source>
        <dbReference type="ARBA" id="ARBA00001947"/>
    </source>
</evidence>
<dbReference type="Pfam" id="PF01431">
    <property type="entry name" value="Peptidase_M13"/>
    <property type="match status" value="1"/>
</dbReference>
<dbReference type="InterPro" id="IPR042089">
    <property type="entry name" value="Peptidase_M13_dom_2"/>
</dbReference>
<dbReference type="Pfam" id="PF05649">
    <property type="entry name" value="Peptidase_M13_N"/>
    <property type="match status" value="1"/>
</dbReference>
<evidence type="ECO:0000256" key="5">
    <source>
        <dbReference type="ARBA" id="ARBA00022801"/>
    </source>
</evidence>
<keyword evidence="5" id="KW-0378">Hydrolase</keyword>
<evidence type="ECO:0000259" key="8">
    <source>
        <dbReference type="Pfam" id="PF01431"/>
    </source>
</evidence>
<name>A0AAJ0PCC8_LATCU</name>
<sequence>MMTNVRMQDDFYTAVNQEWLKTAEIPADKPATGGFVALVDEIDQQLMADFAKMSTAKNALLQHFLDYYELAADFQTRDALGMKPILPMVARVQSLDSLATYNRGLADWVLSGLPTPFGLSVDADMKDTAHHALYAEASDLILPDKTYYEADNPNADHLLAVFTDMMVQLLQKIGIAPVDATKTVKLALAFDRSLAPYVKSAEEAADYTKLYNPQPLSDFMQQQTTLDFPRLFSKVLPVQPEKIIVTEPKYFAQLSQLVTDANFETFKAWLLVMTVRSWSGYLNEEARQISSLYSRALSGSKEARPQQKSAYYLALGMFNQVVGDYYGRQYFGEAAKADVQKMVQKMIGVYQKRLEKNDWLTEKTRQQAIVKLNHLGIHVGYPDQIAPIFAKLVTVPKAEDGTLFENTADFIRTIETENFAKLTQPVDRNKWEMGAATVNAYYSPSKNIIVFPAAILQAPFYSLEQSSSANYGGIGAVIAHEISHAFDNNGAQFDEYGNMHNWWQESDLAHFKTLSEEMIAEFDGLEYAGATVNGKLTVSENIADAGGLSCALEAAKEEPDVDLAAFFVNWATIWRMKATKQYQQLLLNIDVHAPNALRANVQVQNLAAFYETFNVTKADQMYLAPAKRVAIW</sequence>
<dbReference type="PRINTS" id="PR00786">
    <property type="entry name" value="NEPRILYSIN"/>
</dbReference>
<dbReference type="GO" id="GO:0046872">
    <property type="term" value="F:metal ion binding"/>
    <property type="evidence" value="ECO:0007669"/>
    <property type="project" value="UniProtKB-KW"/>
</dbReference>
<dbReference type="Proteomes" id="UP000050828">
    <property type="component" value="Unassembled WGS sequence"/>
</dbReference>
<dbReference type="PANTHER" id="PTHR11733">
    <property type="entry name" value="ZINC METALLOPROTEASE FAMILY M13 NEPRILYSIN-RELATED"/>
    <property type="match status" value="1"/>
</dbReference>
<keyword evidence="3" id="KW-0645">Protease</keyword>
<keyword evidence="7" id="KW-0482">Metalloprotease</keyword>
<keyword evidence="4" id="KW-0479">Metal-binding</keyword>
<dbReference type="Gene3D" id="1.10.1380.10">
    <property type="entry name" value="Neutral endopeptidase , domain2"/>
    <property type="match status" value="1"/>
</dbReference>
<protein>
    <submittedName>
        <fullName evidence="10">Neutral endopeptidase</fullName>
    </submittedName>
</protein>
<dbReference type="CDD" id="cd08662">
    <property type="entry name" value="M13"/>
    <property type="match status" value="1"/>
</dbReference>
<reference evidence="10 11" key="1">
    <citation type="journal article" date="2015" name="Genome Announc.">
        <title>Expanding the biotechnology potential of lactobacilli through comparative genomics of 213 strains and associated genera.</title>
        <authorList>
            <person name="Sun Z."/>
            <person name="Harris H.M."/>
            <person name="McCann A."/>
            <person name="Guo C."/>
            <person name="Argimon S."/>
            <person name="Zhang W."/>
            <person name="Yang X."/>
            <person name="Jeffery I.B."/>
            <person name="Cooney J.C."/>
            <person name="Kagawa T.F."/>
            <person name="Liu W."/>
            <person name="Song Y."/>
            <person name="Salvetti E."/>
            <person name="Wrobel A."/>
            <person name="Rasinkangas P."/>
            <person name="Parkhill J."/>
            <person name="Rea M.C."/>
            <person name="O'Sullivan O."/>
            <person name="Ritari J."/>
            <person name="Douillard F.P."/>
            <person name="Paul Ross R."/>
            <person name="Yang R."/>
            <person name="Briner A.E."/>
            <person name="Felis G.E."/>
            <person name="de Vos W.M."/>
            <person name="Barrangou R."/>
            <person name="Klaenhammer T.R."/>
            <person name="Caufield P.W."/>
            <person name="Cui Y."/>
            <person name="Zhang H."/>
            <person name="O'Toole P.W."/>
        </authorList>
    </citation>
    <scope>NUCLEOTIDE SEQUENCE [LARGE SCALE GENOMIC DNA]</scope>
    <source>
        <strain evidence="10 11">DSM 20019</strain>
    </source>
</reference>
<dbReference type="PROSITE" id="PS51885">
    <property type="entry name" value="NEPRILYSIN"/>
    <property type="match status" value="1"/>
</dbReference>
<evidence type="ECO:0000259" key="9">
    <source>
        <dbReference type="Pfam" id="PF05649"/>
    </source>
</evidence>
<evidence type="ECO:0000256" key="2">
    <source>
        <dbReference type="ARBA" id="ARBA00007357"/>
    </source>
</evidence>
<evidence type="ECO:0000256" key="3">
    <source>
        <dbReference type="ARBA" id="ARBA00022670"/>
    </source>
</evidence>
<dbReference type="GO" id="GO:0005886">
    <property type="term" value="C:plasma membrane"/>
    <property type="evidence" value="ECO:0007669"/>
    <property type="project" value="TreeGrafter"/>
</dbReference>
<dbReference type="InterPro" id="IPR008753">
    <property type="entry name" value="Peptidase_M13_N"/>
</dbReference>
<organism evidence="10 11">
    <name type="scientific">Latilactobacillus curvatus JCM 1096 = DSM 20019</name>
    <dbReference type="NCBI Taxonomy" id="1293592"/>
    <lineage>
        <taxon>Bacteria</taxon>
        <taxon>Bacillati</taxon>
        <taxon>Bacillota</taxon>
        <taxon>Bacilli</taxon>
        <taxon>Lactobacillales</taxon>
        <taxon>Lactobacillaceae</taxon>
        <taxon>Latilactobacillus</taxon>
    </lineage>
</organism>
<evidence type="ECO:0000256" key="4">
    <source>
        <dbReference type="ARBA" id="ARBA00022723"/>
    </source>
</evidence>
<feature type="domain" description="Peptidase M13 C-terminal" evidence="8">
    <location>
        <begin position="439"/>
        <end position="629"/>
    </location>
</feature>
<proteinExistence type="inferred from homology"/>
<keyword evidence="6" id="KW-0862">Zinc</keyword>
<dbReference type="Gene3D" id="3.40.390.10">
    <property type="entry name" value="Collagenase (Catalytic Domain)"/>
    <property type="match status" value="1"/>
</dbReference>
<gene>
    <name evidence="10" type="ORF">FC08_GL000920</name>
</gene>
<evidence type="ECO:0000256" key="6">
    <source>
        <dbReference type="ARBA" id="ARBA00022833"/>
    </source>
</evidence>